<comment type="subcellular location">
    <subcellularLocation>
        <location evidence="1">Periplasm</location>
    </subcellularLocation>
</comment>
<evidence type="ECO:0000256" key="1">
    <source>
        <dbReference type="ARBA" id="ARBA00004418"/>
    </source>
</evidence>
<dbReference type="Proteomes" id="UP001174839">
    <property type="component" value="Unassembled WGS sequence"/>
</dbReference>
<dbReference type="EMBL" id="JAUDUY010000004">
    <property type="protein sequence ID" value="MDM9631680.1"/>
    <property type="molecule type" value="Genomic_DNA"/>
</dbReference>
<name>A0ABT7WFI8_9FLAO</name>
<evidence type="ECO:0000256" key="3">
    <source>
        <dbReference type="ARBA" id="ARBA00022729"/>
    </source>
</evidence>
<dbReference type="Gene3D" id="3.40.190.10">
    <property type="entry name" value="Periplasmic binding protein-like II"/>
    <property type="match status" value="2"/>
</dbReference>
<gene>
    <name evidence="5" type="ORF">QU605_09375</name>
</gene>
<comment type="similarity">
    <text evidence="2">Belongs to the bacterial solute-binding protein SsuA/TauA family.</text>
</comment>
<protein>
    <submittedName>
        <fullName evidence="5">Substrate-binding domain-containing protein</fullName>
    </submittedName>
</protein>
<dbReference type="RefSeq" id="WP_289725045.1">
    <property type="nucleotide sequence ID" value="NZ_JAUDUY010000004.1"/>
</dbReference>
<dbReference type="PANTHER" id="PTHR30024">
    <property type="entry name" value="ALIPHATIC SULFONATES-BINDING PROTEIN-RELATED"/>
    <property type="match status" value="1"/>
</dbReference>
<evidence type="ECO:0000313" key="6">
    <source>
        <dbReference type="Proteomes" id="UP001174839"/>
    </source>
</evidence>
<keyword evidence="3" id="KW-0732">Signal</keyword>
<comment type="caution">
    <text evidence="5">The sequence shown here is derived from an EMBL/GenBank/DDBJ whole genome shotgun (WGS) entry which is preliminary data.</text>
</comment>
<dbReference type="CDD" id="cd13637">
    <property type="entry name" value="PBP2_Ca3427_like"/>
    <property type="match status" value="1"/>
</dbReference>
<dbReference type="PANTHER" id="PTHR30024:SF47">
    <property type="entry name" value="TAURINE-BINDING PERIPLASMIC PROTEIN"/>
    <property type="match status" value="1"/>
</dbReference>
<dbReference type="Pfam" id="PF22384">
    <property type="entry name" value="PBP2_Ca3427_like"/>
    <property type="match status" value="1"/>
</dbReference>
<keyword evidence="6" id="KW-1185">Reference proteome</keyword>
<dbReference type="InterPro" id="IPR054364">
    <property type="entry name" value="Ca3427-like_PBP2"/>
</dbReference>
<dbReference type="SUPFAM" id="SSF53850">
    <property type="entry name" value="Periplasmic binding protein-like II"/>
    <property type="match status" value="1"/>
</dbReference>
<evidence type="ECO:0000313" key="5">
    <source>
        <dbReference type="EMBL" id="MDM9631680.1"/>
    </source>
</evidence>
<sequence length="285" mass="32117">MDQKVQIVGVPEHFNLPWHLAMDDNAFQDRGIDLEWTDVPEGTGRMVELLKTGKADLAVILTEGLVRAISDGLPAVIAQEYIASPLLWGIHVDFHSPYTSVAELPFKKAAISRYGSGSHLMAFVNAKNLRWPENALDFEVVNTLDGAVEALRASRADYFMWEKFTTQPLVDQKVFRRIGVCPTPWPCFVIAVRTEFASAHSGLLSDLLEVINSYTVEFRQIPSIDRTLSNYYGLKLSDVQEWLSLTQWSQDQIDIQDIDNVIKTLDNLNLLSNLLTPDALLFQTH</sequence>
<reference evidence="5" key="1">
    <citation type="submission" date="2023-06" db="EMBL/GenBank/DDBJ databases">
        <title>Robiginitalea aurantiacus sp. nov. and Algoriphagus sediminis sp. nov., isolated from coastal sediment.</title>
        <authorList>
            <person name="Zhou Z.Y."/>
            <person name="An J."/>
            <person name="Jia Y.W."/>
            <person name="Du Z.J."/>
        </authorList>
    </citation>
    <scope>NUCLEOTIDE SEQUENCE</scope>
    <source>
        <strain evidence="5">M39</strain>
    </source>
</reference>
<evidence type="ECO:0000259" key="4">
    <source>
        <dbReference type="Pfam" id="PF22384"/>
    </source>
</evidence>
<proteinExistence type="inferred from homology"/>
<accession>A0ABT7WFI8</accession>
<evidence type="ECO:0000256" key="2">
    <source>
        <dbReference type="ARBA" id="ARBA00010742"/>
    </source>
</evidence>
<organism evidence="5 6">
    <name type="scientific">Robiginitalea aurantiaca</name>
    <dbReference type="NCBI Taxonomy" id="3056915"/>
    <lineage>
        <taxon>Bacteria</taxon>
        <taxon>Pseudomonadati</taxon>
        <taxon>Bacteroidota</taxon>
        <taxon>Flavobacteriia</taxon>
        <taxon>Flavobacteriales</taxon>
        <taxon>Flavobacteriaceae</taxon>
        <taxon>Robiginitalea</taxon>
    </lineage>
</organism>
<feature type="domain" description="Ca3427-like PBP 2" evidence="4">
    <location>
        <begin position="100"/>
        <end position="179"/>
    </location>
</feature>